<evidence type="ECO:0000256" key="3">
    <source>
        <dbReference type="ARBA" id="ARBA00022898"/>
    </source>
</evidence>
<dbReference type="AlphaFoldDB" id="T0Z4A9"/>
<dbReference type="CDD" id="cd00610">
    <property type="entry name" value="OAT_like"/>
    <property type="match status" value="1"/>
</dbReference>
<dbReference type="InterPro" id="IPR015422">
    <property type="entry name" value="PyrdxlP-dep_Trfase_small"/>
</dbReference>
<name>T0Z4A9_9ZZZZ</name>
<sequence>MVKIGNRARHVIARDKKVFLTTTREIYPFVADHGSGDFIYDIEGNKFIDFSSFISVYNLGVNGTPEIRAAVTEQVGKLMHSAFTDYYAELPVEFAENLLKLMPSGFGKMFLSNSGTEANEAAIKFSKLFTQRQYMLAFYNAFHGRSSGSLSLTASKIVQREHFGPFSDTVHVPYAYCYRCPLKQTYPDCGFACIDYIRKYPLSKEVSGKEVAAFAFEPIQGEGGYVVPPMGYFKEIKRLADDYGMLLIDDEVQAGYMRTGKFLALDNFGIKADIYTMAKAVGGGLPLGATVVRRSLGDIPSGSHATTFGGNLASIAAANASIKYVIRNKQKLSREIIQKGAIVMKRLEQMKDDYEIIGDIRGLGLMVGVELVKDKKSKVPAVKEREDILNELFNNGMLVLPAGESSIRLIPPLTVSYENLDKGLGIFERAVAKISAKMRHGAK</sequence>
<keyword evidence="4" id="KW-0808">Transferase</keyword>
<protein>
    <submittedName>
        <fullName evidence="4">4-aminobutyrate aminotransferase</fullName>
    </submittedName>
</protein>
<dbReference type="PANTHER" id="PTHR11986">
    <property type="entry name" value="AMINOTRANSFERASE CLASS III"/>
    <property type="match status" value="1"/>
</dbReference>
<keyword evidence="4" id="KW-0032">Aminotransferase</keyword>
<dbReference type="PIRSF" id="PIRSF000521">
    <property type="entry name" value="Transaminase_4ab_Lys_Orn"/>
    <property type="match status" value="1"/>
</dbReference>
<comment type="similarity">
    <text evidence="2">Belongs to the class-III pyridoxal-phosphate-dependent aminotransferase family.</text>
</comment>
<dbReference type="InterPro" id="IPR005814">
    <property type="entry name" value="Aminotrans_3"/>
</dbReference>
<reference evidence="4" key="1">
    <citation type="submission" date="2013-08" db="EMBL/GenBank/DDBJ databases">
        <authorList>
            <person name="Mendez C."/>
            <person name="Richter M."/>
            <person name="Ferrer M."/>
            <person name="Sanchez J."/>
        </authorList>
    </citation>
    <scope>NUCLEOTIDE SEQUENCE</scope>
</reference>
<dbReference type="InterPro" id="IPR050103">
    <property type="entry name" value="Class-III_PLP-dep_AT"/>
</dbReference>
<comment type="cofactor">
    <cofactor evidence="1">
        <name>pyridoxal 5'-phosphate</name>
        <dbReference type="ChEBI" id="CHEBI:597326"/>
    </cofactor>
</comment>
<dbReference type="PROSITE" id="PS00600">
    <property type="entry name" value="AA_TRANSFER_CLASS_3"/>
    <property type="match status" value="1"/>
</dbReference>
<organism evidence="4">
    <name type="scientific">mine drainage metagenome</name>
    <dbReference type="NCBI Taxonomy" id="410659"/>
    <lineage>
        <taxon>unclassified sequences</taxon>
        <taxon>metagenomes</taxon>
        <taxon>ecological metagenomes</taxon>
    </lineage>
</organism>
<dbReference type="FunFam" id="3.40.640.10:FF:000004">
    <property type="entry name" value="Acetylornithine aminotransferase"/>
    <property type="match status" value="1"/>
</dbReference>
<evidence type="ECO:0000256" key="1">
    <source>
        <dbReference type="ARBA" id="ARBA00001933"/>
    </source>
</evidence>
<dbReference type="SUPFAM" id="SSF53383">
    <property type="entry name" value="PLP-dependent transferases"/>
    <property type="match status" value="1"/>
</dbReference>
<evidence type="ECO:0000256" key="2">
    <source>
        <dbReference type="ARBA" id="ARBA00008954"/>
    </source>
</evidence>
<dbReference type="PANTHER" id="PTHR11986:SF58">
    <property type="entry name" value="LEUCINE_METHIONINE RACEMASE"/>
    <property type="match status" value="1"/>
</dbReference>
<keyword evidence="3" id="KW-0663">Pyridoxal phosphate</keyword>
<proteinExistence type="inferred from homology"/>
<evidence type="ECO:0000313" key="4">
    <source>
        <dbReference type="EMBL" id="EQD42791.1"/>
    </source>
</evidence>
<dbReference type="InterPro" id="IPR049704">
    <property type="entry name" value="Aminotrans_3_PPA_site"/>
</dbReference>
<gene>
    <name evidence="4" type="ORF">B2A_10185</name>
</gene>
<dbReference type="InterPro" id="IPR015424">
    <property type="entry name" value="PyrdxlP-dep_Trfase"/>
</dbReference>
<reference evidence="4" key="2">
    <citation type="journal article" date="2014" name="ISME J.">
        <title>Microbial stratification in low pH oxic and suboxic macroscopic growths along an acid mine drainage.</title>
        <authorList>
            <person name="Mendez-Garcia C."/>
            <person name="Mesa V."/>
            <person name="Sprenger R.R."/>
            <person name="Richter M."/>
            <person name="Diez M.S."/>
            <person name="Solano J."/>
            <person name="Bargiela R."/>
            <person name="Golyshina O.V."/>
            <person name="Manteca A."/>
            <person name="Ramos J.L."/>
            <person name="Gallego J.R."/>
            <person name="Llorente I."/>
            <person name="Martins Dos Santos V.A."/>
            <person name="Jensen O.N."/>
            <person name="Pelaez A.I."/>
            <person name="Sanchez J."/>
            <person name="Ferrer M."/>
        </authorList>
    </citation>
    <scope>NUCLEOTIDE SEQUENCE</scope>
</reference>
<dbReference type="InterPro" id="IPR015421">
    <property type="entry name" value="PyrdxlP-dep_Trfase_major"/>
</dbReference>
<dbReference type="Pfam" id="PF00202">
    <property type="entry name" value="Aminotran_3"/>
    <property type="match status" value="1"/>
</dbReference>
<accession>T0Z4A9</accession>
<dbReference type="GO" id="GO:0042802">
    <property type="term" value="F:identical protein binding"/>
    <property type="evidence" value="ECO:0007669"/>
    <property type="project" value="TreeGrafter"/>
</dbReference>
<dbReference type="Gene3D" id="3.90.1150.10">
    <property type="entry name" value="Aspartate Aminotransferase, domain 1"/>
    <property type="match status" value="1"/>
</dbReference>
<dbReference type="EMBL" id="AUZZ01007346">
    <property type="protein sequence ID" value="EQD42791.1"/>
    <property type="molecule type" value="Genomic_DNA"/>
</dbReference>
<dbReference type="Gene3D" id="3.40.640.10">
    <property type="entry name" value="Type I PLP-dependent aspartate aminotransferase-like (Major domain)"/>
    <property type="match status" value="1"/>
</dbReference>
<comment type="caution">
    <text evidence="4">The sequence shown here is derived from an EMBL/GenBank/DDBJ whole genome shotgun (WGS) entry which is preliminary data.</text>
</comment>
<dbReference type="GO" id="GO:0030170">
    <property type="term" value="F:pyridoxal phosphate binding"/>
    <property type="evidence" value="ECO:0007669"/>
    <property type="project" value="InterPro"/>
</dbReference>
<dbReference type="GO" id="GO:0008483">
    <property type="term" value="F:transaminase activity"/>
    <property type="evidence" value="ECO:0007669"/>
    <property type="project" value="UniProtKB-KW"/>
</dbReference>